<feature type="region of interest" description="Disordered" evidence="1">
    <location>
        <begin position="36"/>
        <end position="67"/>
    </location>
</feature>
<reference evidence="2" key="2">
    <citation type="submission" date="2023-05" db="EMBL/GenBank/DDBJ databases">
        <authorList>
            <consortium name="Lawrence Berkeley National Laboratory"/>
            <person name="Steindorff A."/>
            <person name="Hensen N."/>
            <person name="Bonometti L."/>
            <person name="Westerberg I."/>
            <person name="Brannstrom I.O."/>
            <person name="Guillou S."/>
            <person name="Cros-Aarteil S."/>
            <person name="Calhoun S."/>
            <person name="Haridas S."/>
            <person name="Kuo A."/>
            <person name="Mondo S."/>
            <person name="Pangilinan J."/>
            <person name="Riley R."/>
            <person name="Labutti K."/>
            <person name="Andreopoulos B."/>
            <person name="Lipzen A."/>
            <person name="Chen C."/>
            <person name="Yanf M."/>
            <person name="Daum C."/>
            <person name="Ng V."/>
            <person name="Clum A."/>
            <person name="Ohm R."/>
            <person name="Martin F."/>
            <person name="Silar P."/>
            <person name="Natvig D."/>
            <person name="Lalanne C."/>
            <person name="Gautier V."/>
            <person name="Ament-Velasquez S.L."/>
            <person name="Kruys A."/>
            <person name="Hutchinson M.I."/>
            <person name="Powell A.J."/>
            <person name="Barry K."/>
            <person name="Miller A.N."/>
            <person name="Grigoriev I.V."/>
            <person name="Debuchy R."/>
            <person name="Gladieux P."/>
            <person name="Thoren M.H."/>
            <person name="Johannesson H."/>
        </authorList>
    </citation>
    <scope>NUCLEOTIDE SEQUENCE</scope>
    <source>
        <strain evidence="2">CBS 538.74</strain>
    </source>
</reference>
<feature type="compositionally biased region" description="Acidic residues" evidence="1">
    <location>
        <begin position="46"/>
        <end position="58"/>
    </location>
</feature>
<accession>A0AAN6VTL9</accession>
<reference evidence="2" key="1">
    <citation type="journal article" date="2023" name="Mol. Phylogenet. Evol.">
        <title>Genome-scale phylogeny and comparative genomics of the fungal order Sordariales.</title>
        <authorList>
            <person name="Hensen N."/>
            <person name="Bonometti L."/>
            <person name="Westerberg I."/>
            <person name="Brannstrom I.O."/>
            <person name="Guillou S."/>
            <person name="Cros-Aarteil S."/>
            <person name="Calhoun S."/>
            <person name="Haridas S."/>
            <person name="Kuo A."/>
            <person name="Mondo S."/>
            <person name="Pangilinan J."/>
            <person name="Riley R."/>
            <person name="LaButti K."/>
            <person name="Andreopoulos B."/>
            <person name="Lipzen A."/>
            <person name="Chen C."/>
            <person name="Yan M."/>
            <person name="Daum C."/>
            <person name="Ng V."/>
            <person name="Clum A."/>
            <person name="Steindorff A."/>
            <person name="Ohm R.A."/>
            <person name="Martin F."/>
            <person name="Silar P."/>
            <person name="Natvig D.O."/>
            <person name="Lalanne C."/>
            <person name="Gautier V."/>
            <person name="Ament-Velasquez S.L."/>
            <person name="Kruys A."/>
            <person name="Hutchinson M.I."/>
            <person name="Powell A.J."/>
            <person name="Barry K."/>
            <person name="Miller A.N."/>
            <person name="Grigoriev I.V."/>
            <person name="Debuchy R."/>
            <person name="Gladieux P."/>
            <person name="Hiltunen Thoren M."/>
            <person name="Johannesson H."/>
        </authorList>
    </citation>
    <scope>NUCLEOTIDE SEQUENCE</scope>
    <source>
        <strain evidence="2">CBS 538.74</strain>
    </source>
</reference>
<gene>
    <name evidence="2" type="ORF">C8A00DRAFT_11764</name>
</gene>
<proteinExistence type="predicted"/>
<dbReference type="AlphaFoldDB" id="A0AAN6VTL9"/>
<evidence type="ECO:0008006" key="4">
    <source>
        <dbReference type="Google" id="ProtNLM"/>
    </source>
</evidence>
<dbReference type="InterPro" id="IPR036047">
    <property type="entry name" value="F-box-like_dom_sf"/>
</dbReference>
<evidence type="ECO:0000313" key="2">
    <source>
        <dbReference type="EMBL" id="KAK4157424.1"/>
    </source>
</evidence>
<evidence type="ECO:0000256" key="1">
    <source>
        <dbReference type="SAM" id="MobiDB-lite"/>
    </source>
</evidence>
<protein>
    <recommendedName>
        <fullName evidence="4">F-box domain-containing protein</fullName>
    </recommendedName>
</protein>
<dbReference type="SUPFAM" id="SSF81383">
    <property type="entry name" value="F-box domain"/>
    <property type="match status" value="1"/>
</dbReference>
<dbReference type="EMBL" id="MU856851">
    <property type="protein sequence ID" value="KAK4157424.1"/>
    <property type="molecule type" value="Genomic_DNA"/>
</dbReference>
<sequence>MYEMCCAICGCSLVGGAIGSTAPSALRRRRRVVARNREARERGDADPEAECEVEDQENGEGWHVEDEDHSYDPALVNHDSLRWLSESCCLGTHDYETRLDGDIENYDTGHGDGIVVYPLHRCCLNILARVLTGSGNVAKIDKHVLYDTMEEANIDWEGARRLFLDYGIRANGQKEVWASIPGEEFAVTNPSPTPEVTELLKGFLADGVFGLRPGSHGVMRVPQVRDPFSRLPPELLINIFRLLPGHTLLALLKASWPAFCATRRNGFWRWFLKHDMPWLTELWPLLDEQQQGPEPSYKALYLWLNDITISKYGMNGPFMSLANRRRIWGVCEQLASGYFRQLPSMPLAEPHGGMLKGAICHRMALLAEKQQPDSSWTLHEARFLYSEDEILNKPVILEAYWGESGDLVGLCALLGHQRRTFGLNGAGMSHVTRSAVRIKGNGQIRGFELSVATGDPNRGATTSPRVIAIRVGPNTRLPTSYHP</sequence>
<dbReference type="Proteomes" id="UP001302745">
    <property type="component" value="Unassembled WGS sequence"/>
</dbReference>
<name>A0AAN6VTL9_9PEZI</name>
<comment type="caution">
    <text evidence="2">The sequence shown here is derived from an EMBL/GenBank/DDBJ whole genome shotgun (WGS) entry which is preliminary data.</text>
</comment>
<feature type="compositionally biased region" description="Basic and acidic residues" evidence="1">
    <location>
        <begin position="36"/>
        <end position="45"/>
    </location>
</feature>
<organism evidence="2 3">
    <name type="scientific">Chaetomidium leptoderma</name>
    <dbReference type="NCBI Taxonomy" id="669021"/>
    <lineage>
        <taxon>Eukaryota</taxon>
        <taxon>Fungi</taxon>
        <taxon>Dikarya</taxon>
        <taxon>Ascomycota</taxon>
        <taxon>Pezizomycotina</taxon>
        <taxon>Sordariomycetes</taxon>
        <taxon>Sordariomycetidae</taxon>
        <taxon>Sordariales</taxon>
        <taxon>Chaetomiaceae</taxon>
        <taxon>Chaetomidium</taxon>
    </lineage>
</organism>
<keyword evidence="3" id="KW-1185">Reference proteome</keyword>
<evidence type="ECO:0000313" key="3">
    <source>
        <dbReference type="Proteomes" id="UP001302745"/>
    </source>
</evidence>